<accession>A0A2N1M836</accession>
<evidence type="ECO:0000313" key="4">
    <source>
        <dbReference type="Proteomes" id="UP000233469"/>
    </source>
</evidence>
<dbReference type="InterPro" id="IPR011009">
    <property type="entry name" value="Kinase-like_dom_sf"/>
</dbReference>
<dbReference type="InterPro" id="IPR000719">
    <property type="entry name" value="Prot_kinase_dom"/>
</dbReference>
<dbReference type="AlphaFoldDB" id="A0A2N1M836"/>
<keyword evidence="1" id="KW-1133">Transmembrane helix</keyword>
<name>A0A2N1M836_9GLOM</name>
<dbReference type="VEuPathDB" id="FungiDB:RhiirA1_483546"/>
<feature type="non-terminal residue" evidence="3">
    <location>
        <position position="146"/>
    </location>
</feature>
<feature type="domain" description="Protein kinase" evidence="2">
    <location>
        <begin position="71"/>
        <end position="146"/>
    </location>
</feature>
<evidence type="ECO:0000313" key="3">
    <source>
        <dbReference type="EMBL" id="PKK57790.1"/>
    </source>
</evidence>
<dbReference type="GO" id="GO:0004672">
    <property type="term" value="F:protein kinase activity"/>
    <property type="evidence" value="ECO:0007669"/>
    <property type="project" value="InterPro"/>
</dbReference>
<dbReference type="PROSITE" id="PS50011">
    <property type="entry name" value="PROTEIN_KINASE_DOM"/>
    <property type="match status" value="1"/>
</dbReference>
<reference evidence="3 4" key="2">
    <citation type="submission" date="2017-10" db="EMBL/GenBank/DDBJ databases">
        <title>Extensive intraspecific genome diversity in a model arbuscular mycorrhizal fungus.</title>
        <authorList>
            <person name="Chen E.C.H."/>
            <person name="Morin E."/>
            <person name="Baudet D."/>
            <person name="Noel J."/>
            <person name="Ndikumana S."/>
            <person name="Charron P."/>
            <person name="St-Onge C."/>
            <person name="Giorgi J."/>
            <person name="Grigoriev I.V."/>
            <person name="Roux C."/>
            <person name="Martin F.M."/>
            <person name="Corradi N."/>
        </authorList>
    </citation>
    <scope>NUCLEOTIDE SEQUENCE [LARGE SCALE GENOMIC DNA]</scope>
    <source>
        <strain evidence="3 4">C2</strain>
    </source>
</reference>
<keyword evidence="1" id="KW-0812">Transmembrane</keyword>
<dbReference type="VEuPathDB" id="FungiDB:RhiirFUN_013950"/>
<dbReference type="SUPFAM" id="SSF56112">
    <property type="entry name" value="Protein kinase-like (PK-like)"/>
    <property type="match status" value="1"/>
</dbReference>
<proteinExistence type="predicted"/>
<evidence type="ECO:0000256" key="1">
    <source>
        <dbReference type="SAM" id="Phobius"/>
    </source>
</evidence>
<dbReference type="EMBL" id="LLXL01004086">
    <property type="protein sequence ID" value="PKK57790.1"/>
    <property type="molecule type" value="Genomic_DNA"/>
</dbReference>
<dbReference type="Gene3D" id="1.10.510.10">
    <property type="entry name" value="Transferase(Phosphotransferase) domain 1"/>
    <property type="match status" value="1"/>
</dbReference>
<organism evidence="3 4">
    <name type="scientific">Rhizophagus irregularis</name>
    <dbReference type="NCBI Taxonomy" id="588596"/>
    <lineage>
        <taxon>Eukaryota</taxon>
        <taxon>Fungi</taxon>
        <taxon>Fungi incertae sedis</taxon>
        <taxon>Mucoromycota</taxon>
        <taxon>Glomeromycotina</taxon>
        <taxon>Glomeromycetes</taxon>
        <taxon>Glomerales</taxon>
        <taxon>Glomeraceae</taxon>
        <taxon>Rhizophagus</taxon>
    </lineage>
</organism>
<dbReference type="Proteomes" id="UP000233469">
    <property type="component" value="Unassembled WGS sequence"/>
</dbReference>
<feature type="transmembrane region" description="Helical" evidence="1">
    <location>
        <begin position="16"/>
        <end position="37"/>
    </location>
</feature>
<reference evidence="3 4" key="1">
    <citation type="submission" date="2016-04" db="EMBL/GenBank/DDBJ databases">
        <title>Genome analyses suggest a sexual origin of heterokaryosis in a supposedly ancient asexual fungus.</title>
        <authorList>
            <person name="Ropars J."/>
            <person name="Sedzielewska K."/>
            <person name="Noel J."/>
            <person name="Charron P."/>
            <person name="Farinelli L."/>
            <person name="Marton T."/>
            <person name="Kruger M."/>
            <person name="Pelin A."/>
            <person name="Brachmann A."/>
            <person name="Corradi N."/>
        </authorList>
    </citation>
    <scope>NUCLEOTIDE SEQUENCE [LARGE SCALE GENOMIC DNA]</scope>
    <source>
        <strain evidence="3 4">C2</strain>
    </source>
</reference>
<keyword evidence="1" id="KW-0472">Membrane</keyword>
<evidence type="ECO:0000259" key="2">
    <source>
        <dbReference type="PROSITE" id="PS50011"/>
    </source>
</evidence>
<protein>
    <recommendedName>
        <fullName evidence="2">Protein kinase domain-containing protein</fullName>
    </recommendedName>
</protein>
<sequence length="146" mass="17333">MTCGEEYRISPRNVSYLFNSIITYLYNIHISLFIKLFNNIAFGKLFGKSGNSIIDDFILKRHLKWIPYNKFKNVEYLNEGGFGIIFKANRLNDADEEVILKCHKNLNENLYEFLNEWEYHEKCLDSDNIINFYGFTKDPNTSKYMV</sequence>
<dbReference type="GO" id="GO:0005524">
    <property type="term" value="F:ATP binding"/>
    <property type="evidence" value="ECO:0007669"/>
    <property type="project" value="InterPro"/>
</dbReference>
<comment type="caution">
    <text evidence="3">The sequence shown here is derived from an EMBL/GenBank/DDBJ whole genome shotgun (WGS) entry which is preliminary data.</text>
</comment>
<gene>
    <name evidence="3" type="ORF">RhiirC2_797403</name>
</gene>